<name>A0AAN6WY65_9PEZI</name>
<sequence>MQYNLLFAIATTAIGIFGTGGFASPVIAPRDPSPAPLRVGIPYRPNINVDVPTIDVQEPTPIEEEPTPTEEHPPLQVQVATQQNQQSQQQQQQQNQGNTEQQDDQLLMAPAHPDAASNERYPSATTNRRRNVDFHLVARRPEPPQVIVTPPDWDEGLRVPIP</sequence>
<gene>
    <name evidence="2" type="ORF">QBC35DRAFT_473717</name>
</gene>
<keyword evidence="3" id="KW-1185">Reference proteome</keyword>
<evidence type="ECO:0000313" key="3">
    <source>
        <dbReference type="Proteomes" id="UP001302126"/>
    </source>
</evidence>
<evidence type="ECO:0000256" key="1">
    <source>
        <dbReference type="SAM" id="MobiDB-lite"/>
    </source>
</evidence>
<feature type="region of interest" description="Disordered" evidence="1">
    <location>
        <begin position="50"/>
        <end position="137"/>
    </location>
</feature>
<dbReference type="Proteomes" id="UP001302126">
    <property type="component" value="Unassembled WGS sequence"/>
</dbReference>
<feature type="compositionally biased region" description="Low complexity" evidence="1">
    <location>
        <begin position="74"/>
        <end position="100"/>
    </location>
</feature>
<dbReference type="EMBL" id="MU864390">
    <property type="protein sequence ID" value="KAK4188262.1"/>
    <property type="molecule type" value="Genomic_DNA"/>
</dbReference>
<dbReference type="AlphaFoldDB" id="A0AAN6WY65"/>
<comment type="caution">
    <text evidence="2">The sequence shown here is derived from an EMBL/GenBank/DDBJ whole genome shotgun (WGS) entry which is preliminary data.</text>
</comment>
<organism evidence="2 3">
    <name type="scientific">Podospora australis</name>
    <dbReference type="NCBI Taxonomy" id="1536484"/>
    <lineage>
        <taxon>Eukaryota</taxon>
        <taxon>Fungi</taxon>
        <taxon>Dikarya</taxon>
        <taxon>Ascomycota</taxon>
        <taxon>Pezizomycotina</taxon>
        <taxon>Sordariomycetes</taxon>
        <taxon>Sordariomycetidae</taxon>
        <taxon>Sordariales</taxon>
        <taxon>Podosporaceae</taxon>
        <taxon>Podospora</taxon>
    </lineage>
</organism>
<accession>A0AAN6WY65</accession>
<reference evidence="2" key="2">
    <citation type="submission" date="2023-05" db="EMBL/GenBank/DDBJ databases">
        <authorList>
            <consortium name="Lawrence Berkeley National Laboratory"/>
            <person name="Steindorff A."/>
            <person name="Hensen N."/>
            <person name="Bonometti L."/>
            <person name="Westerberg I."/>
            <person name="Brannstrom I.O."/>
            <person name="Guillou S."/>
            <person name="Cros-Aarteil S."/>
            <person name="Calhoun S."/>
            <person name="Haridas S."/>
            <person name="Kuo A."/>
            <person name="Mondo S."/>
            <person name="Pangilinan J."/>
            <person name="Riley R."/>
            <person name="Labutti K."/>
            <person name="Andreopoulos B."/>
            <person name="Lipzen A."/>
            <person name="Chen C."/>
            <person name="Yanf M."/>
            <person name="Daum C."/>
            <person name="Ng V."/>
            <person name="Clum A."/>
            <person name="Ohm R."/>
            <person name="Martin F."/>
            <person name="Silar P."/>
            <person name="Natvig D."/>
            <person name="Lalanne C."/>
            <person name="Gautier V."/>
            <person name="Ament-Velasquez S.L."/>
            <person name="Kruys A."/>
            <person name="Hutchinson M.I."/>
            <person name="Powell A.J."/>
            <person name="Barry K."/>
            <person name="Miller A.N."/>
            <person name="Grigoriev I.V."/>
            <person name="Debuchy R."/>
            <person name="Gladieux P."/>
            <person name="Thoren M.H."/>
            <person name="Johannesson H."/>
        </authorList>
    </citation>
    <scope>NUCLEOTIDE SEQUENCE</scope>
    <source>
        <strain evidence="2">PSN309</strain>
    </source>
</reference>
<feature type="region of interest" description="Disordered" evidence="1">
    <location>
        <begin position="143"/>
        <end position="162"/>
    </location>
</feature>
<reference evidence="2" key="1">
    <citation type="journal article" date="2023" name="Mol. Phylogenet. Evol.">
        <title>Genome-scale phylogeny and comparative genomics of the fungal order Sordariales.</title>
        <authorList>
            <person name="Hensen N."/>
            <person name="Bonometti L."/>
            <person name="Westerberg I."/>
            <person name="Brannstrom I.O."/>
            <person name="Guillou S."/>
            <person name="Cros-Aarteil S."/>
            <person name="Calhoun S."/>
            <person name="Haridas S."/>
            <person name="Kuo A."/>
            <person name="Mondo S."/>
            <person name="Pangilinan J."/>
            <person name="Riley R."/>
            <person name="LaButti K."/>
            <person name="Andreopoulos B."/>
            <person name="Lipzen A."/>
            <person name="Chen C."/>
            <person name="Yan M."/>
            <person name="Daum C."/>
            <person name="Ng V."/>
            <person name="Clum A."/>
            <person name="Steindorff A."/>
            <person name="Ohm R.A."/>
            <person name="Martin F."/>
            <person name="Silar P."/>
            <person name="Natvig D.O."/>
            <person name="Lalanne C."/>
            <person name="Gautier V."/>
            <person name="Ament-Velasquez S.L."/>
            <person name="Kruys A."/>
            <person name="Hutchinson M.I."/>
            <person name="Powell A.J."/>
            <person name="Barry K."/>
            <person name="Miller A.N."/>
            <person name="Grigoriev I.V."/>
            <person name="Debuchy R."/>
            <person name="Gladieux P."/>
            <person name="Hiltunen Thoren M."/>
            <person name="Johannesson H."/>
        </authorList>
    </citation>
    <scope>NUCLEOTIDE SEQUENCE</scope>
    <source>
        <strain evidence="2">PSN309</strain>
    </source>
</reference>
<evidence type="ECO:0000313" key="2">
    <source>
        <dbReference type="EMBL" id="KAK4188262.1"/>
    </source>
</evidence>
<protein>
    <submittedName>
        <fullName evidence="2">Uncharacterized protein</fullName>
    </submittedName>
</protein>
<proteinExistence type="predicted"/>